<dbReference type="EMBL" id="CAJVQC010011696">
    <property type="protein sequence ID" value="CAG8630182.1"/>
    <property type="molecule type" value="Genomic_DNA"/>
</dbReference>
<protein>
    <submittedName>
        <fullName evidence="1">34737_t:CDS:1</fullName>
    </submittedName>
</protein>
<name>A0ACA9N741_9GLOM</name>
<organism evidence="1 2">
    <name type="scientific">Racocetra persica</name>
    <dbReference type="NCBI Taxonomy" id="160502"/>
    <lineage>
        <taxon>Eukaryota</taxon>
        <taxon>Fungi</taxon>
        <taxon>Fungi incertae sedis</taxon>
        <taxon>Mucoromycota</taxon>
        <taxon>Glomeromycotina</taxon>
        <taxon>Glomeromycetes</taxon>
        <taxon>Diversisporales</taxon>
        <taxon>Gigasporaceae</taxon>
        <taxon>Racocetra</taxon>
    </lineage>
</organism>
<reference evidence="1" key="1">
    <citation type="submission" date="2021-06" db="EMBL/GenBank/DDBJ databases">
        <authorList>
            <person name="Kallberg Y."/>
            <person name="Tangrot J."/>
            <person name="Rosling A."/>
        </authorList>
    </citation>
    <scope>NUCLEOTIDE SEQUENCE</scope>
    <source>
        <strain evidence="1">MA461A</strain>
    </source>
</reference>
<gene>
    <name evidence="1" type="ORF">RPERSI_LOCUS7072</name>
</gene>
<sequence length="48" mass="5855">QTTKKNSYKKFFSSIRNDDDEFINQNEFNKYFSISEVDQTEKNDPLDW</sequence>
<dbReference type="Proteomes" id="UP000789920">
    <property type="component" value="Unassembled WGS sequence"/>
</dbReference>
<evidence type="ECO:0000313" key="1">
    <source>
        <dbReference type="EMBL" id="CAG8630182.1"/>
    </source>
</evidence>
<keyword evidence="2" id="KW-1185">Reference proteome</keyword>
<feature type="non-terminal residue" evidence="1">
    <location>
        <position position="1"/>
    </location>
</feature>
<proteinExistence type="predicted"/>
<evidence type="ECO:0000313" key="2">
    <source>
        <dbReference type="Proteomes" id="UP000789920"/>
    </source>
</evidence>
<accession>A0ACA9N741</accession>
<comment type="caution">
    <text evidence="1">The sequence shown here is derived from an EMBL/GenBank/DDBJ whole genome shotgun (WGS) entry which is preliminary data.</text>
</comment>